<name>A0ABR4FCB7_9PEZI</name>
<reference evidence="2 3" key="1">
    <citation type="submission" date="2024-03" db="EMBL/GenBank/DDBJ databases">
        <title>A high-quality draft genome sequence of Diaporthe vaccinii, a causative agent of upright dieback and viscid rot disease in cranberry plants.</title>
        <authorList>
            <person name="Sarrasin M."/>
            <person name="Lang B.F."/>
            <person name="Burger G."/>
        </authorList>
    </citation>
    <scope>NUCLEOTIDE SEQUENCE [LARGE SCALE GENOMIC DNA]</scope>
    <source>
        <strain evidence="2 3">IS7</strain>
    </source>
</reference>
<accession>A0ABR4FCB7</accession>
<organism evidence="2 3">
    <name type="scientific">Diaporthe vaccinii</name>
    <dbReference type="NCBI Taxonomy" id="105482"/>
    <lineage>
        <taxon>Eukaryota</taxon>
        <taxon>Fungi</taxon>
        <taxon>Dikarya</taxon>
        <taxon>Ascomycota</taxon>
        <taxon>Pezizomycotina</taxon>
        <taxon>Sordariomycetes</taxon>
        <taxon>Sordariomycetidae</taxon>
        <taxon>Diaporthales</taxon>
        <taxon>Diaporthaceae</taxon>
        <taxon>Diaporthe</taxon>
        <taxon>Diaporthe eres species complex</taxon>
    </lineage>
</organism>
<gene>
    <name evidence="2" type="ORF">FJTKL_09323</name>
</gene>
<sequence length="156" mass="16869">MQRNLPTWQGSVVYEYRSHEQQTPTREHGLRSPPPPPYTATTDQTTTTAKITPSENGTNSEHPLPVPTSPSNEAYTREPPMSAALDNPYSKYDDTPGCCCSTTGGCCFSSRGGCCFSDTEGCCFSTTKGCCFSSDAACCFSNHNGSLFPFGKQARH</sequence>
<feature type="compositionally biased region" description="Basic and acidic residues" evidence="1">
    <location>
        <begin position="17"/>
        <end position="30"/>
    </location>
</feature>
<feature type="region of interest" description="Disordered" evidence="1">
    <location>
        <begin position="17"/>
        <end position="85"/>
    </location>
</feature>
<dbReference type="EMBL" id="JBAWTH010000003">
    <property type="protein sequence ID" value="KAL2292336.1"/>
    <property type="molecule type" value="Genomic_DNA"/>
</dbReference>
<protein>
    <recommendedName>
        <fullName evidence="4">Cysteine-rich transmembrane CYSTM domain-containing protein</fullName>
    </recommendedName>
</protein>
<keyword evidence="3" id="KW-1185">Reference proteome</keyword>
<comment type="caution">
    <text evidence="2">The sequence shown here is derived from an EMBL/GenBank/DDBJ whole genome shotgun (WGS) entry which is preliminary data.</text>
</comment>
<evidence type="ECO:0008006" key="4">
    <source>
        <dbReference type="Google" id="ProtNLM"/>
    </source>
</evidence>
<evidence type="ECO:0000256" key="1">
    <source>
        <dbReference type="SAM" id="MobiDB-lite"/>
    </source>
</evidence>
<dbReference type="Proteomes" id="UP001600888">
    <property type="component" value="Unassembled WGS sequence"/>
</dbReference>
<evidence type="ECO:0000313" key="2">
    <source>
        <dbReference type="EMBL" id="KAL2292336.1"/>
    </source>
</evidence>
<evidence type="ECO:0000313" key="3">
    <source>
        <dbReference type="Proteomes" id="UP001600888"/>
    </source>
</evidence>
<feature type="compositionally biased region" description="Low complexity" evidence="1">
    <location>
        <begin position="39"/>
        <end position="53"/>
    </location>
</feature>
<proteinExistence type="predicted"/>